<dbReference type="GO" id="GO:0008721">
    <property type="term" value="F:D-serine ammonia-lyase activity"/>
    <property type="evidence" value="ECO:0007669"/>
    <property type="project" value="TreeGrafter"/>
</dbReference>
<dbReference type="FunFam" id="3.20.20.10:FF:000026">
    <property type="entry name" value="D-threonine aldolase"/>
    <property type="match status" value="1"/>
</dbReference>
<dbReference type="Gene3D" id="2.40.37.20">
    <property type="entry name" value="D-serine dehydratase-like domain"/>
    <property type="match status" value="1"/>
</dbReference>
<feature type="domain" description="D-serine dehydratase-like" evidence="6">
    <location>
        <begin position="312"/>
        <end position="412"/>
    </location>
</feature>
<evidence type="ECO:0000256" key="4">
    <source>
        <dbReference type="ARBA" id="ARBA00022898"/>
    </source>
</evidence>
<reference evidence="7" key="1">
    <citation type="submission" date="2019-03" db="EMBL/GenBank/DDBJ databases">
        <title>Long read genome sequence of the mycoparasitic Pythium oligandrum ATCC 38472 isolated from sugarbeet rhizosphere.</title>
        <authorList>
            <person name="Gaulin E."/>
        </authorList>
    </citation>
    <scope>NUCLEOTIDE SEQUENCE</scope>
    <source>
        <strain evidence="7">ATCC 38472_TT</strain>
    </source>
</reference>
<evidence type="ECO:0000256" key="2">
    <source>
        <dbReference type="ARBA" id="ARBA00001946"/>
    </source>
</evidence>
<evidence type="ECO:0000259" key="6">
    <source>
        <dbReference type="SMART" id="SM01119"/>
    </source>
</evidence>
<evidence type="ECO:0000313" key="7">
    <source>
        <dbReference type="EMBL" id="TMW67213.1"/>
    </source>
</evidence>
<dbReference type="SMART" id="SM01119">
    <property type="entry name" value="D-ser_dehydrat"/>
    <property type="match status" value="1"/>
</dbReference>
<comment type="cofactor">
    <cofactor evidence="2">
        <name>Mg(2+)</name>
        <dbReference type="ChEBI" id="CHEBI:18420"/>
    </cofactor>
</comment>
<evidence type="ECO:0000256" key="3">
    <source>
        <dbReference type="ARBA" id="ARBA00005323"/>
    </source>
</evidence>
<dbReference type="GO" id="GO:0036088">
    <property type="term" value="P:D-serine catabolic process"/>
    <property type="evidence" value="ECO:0007669"/>
    <property type="project" value="TreeGrafter"/>
</dbReference>
<dbReference type="OrthoDB" id="20198at2759"/>
<dbReference type="Pfam" id="PF01168">
    <property type="entry name" value="Ala_racemase_N"/>
    <property type="match status" value="1"/>
</dbReference>
<comment type="caution">
    <text evidence="7">The sequence shown here is derived from an EMBL/GenBank/DDBJ whole genome shotgun (WGS) entry which is preliminary data.</text>
</comment>
<sequence>MTAAAMATAAVVVGRRVWTTQQSTRRRLMSGAARLDVMTRRRPANIGDTLSAVETPCLVVDLDAMEKNLRAMPKTLADRKLSHVAIRPHAKAHKCAEIGHLQLHYSNAVGLCCQKIVEAEAMFAGGIQDLLLSNEVYGQDRYERMAELAKQGAKITLIFDNEETIHQAEAVAAEAGVEFQALVDVNVGQNRCGVDSVEEAIDLAKIINRSKPLTLRGIQAYHGGAQHIRSYAEKEKVILHQVCEKAKAVRDAFVTNGLCCDVVTGGGTGTYLFEASSDVFTEVQPGSYLFNDADYARNLGQNGKFVQDWEQSLFVLSTVMSVNKSAPRAVIDAGMKAVSLDSGVPLVYSAIDSRPLPPLTYQGGGDEHGILVPAPDAPDSEIPMPVLGQKLLLTPGHCDPTSNLYDFIVGFRNGVVETVWQIGARGPGN</sequence>
<dbReference type="InterPro" id="IPR051466">
    <property type="entry name" value="D-amino_acid_metab_enzyme"/>
</dbReference>
<dbReference type="InterPro" id="IPR001608">
    <property type="entry name" value="Ala_racemase_N"/>
</dbReference>
<organism evidence="7 8">
    <name type="scientific">Pythium oligandrum</name>
    <name type="common">Mycoparasitic fungus</name>
    <dbReference type="NCBI Taxonomy" id="41045"/>
    <lineage>
        <taxon>Eukaryota</taxon>
        <taxon>Sar</taxon>
        <taxon>Stramenopiles</taxon>
        <taxon>Oomycota</taxon>
        <taxon>Peronosporomycetes</taxon>
        <taxon>Pythiales</taxon>
        <taxon>Pythiaceae</taxon>
        <taxon>Pythium</taxon>
    </lineage>
</organism>
<dbReference type="EMBL" id="SPLM01000005">
    <property type="protein sequence ID" value="TMW67213.1"/>
    <property type="molecule type" value="Genomic_DNA"/>
</dbReference>
<dbReference type="GO" id="GO:0016830">
    <property type="term" value="F:carbon-carbon lyase activity"/>
    <property type="evidence" value="ECO:0007669"/>
    <property type="project" value="UniProtKB-ARBA"/>
</dbReference>
<protein>
    <recommendedName>
        <fullName evidence="6">D-serine dehydratase-like domain-containing protein</fullName>
    </recommendedName>
</protein>
<dbReference type="InterPro" id="IPR029066">
    <property type="entry name" value="PLP-binding_barrel"/>
</dbReference>
<keyword evidence="8" id="KW-1185">Reference proteome</keyword>
<dbReference type="PANTHER" id="PTHR28004:SF2">
    <property type="entry name" value="D-SERINE DEHYDRATASE"/>
    <property type="match status" value="1"/>
</dbReference>
<evidence type="ECO:0000256" key="5">
    <source>
        <dbReference type="ARBA" id="ARBA00023239"/>
    </source>
</evidence>
<dbReference type="PANTHER" id="PTHR28004">
    <property type="entry name" value="ZGC:162816-RELATED"/>
    <property type="match status" value="1"/>
</dbReference>
<dbReference type="InterPro" id="IPR042208">
    <property type="entry name" value="D-ser_dehydrat-like_sf"/>
</dbReference>
<dbReference type="Gene3D" id="3.20.20.10">
    <property type="entry name" value="Alanine racemase"/>
    <property type="match status" value="1"/>
</dbReference>
<dbReference type="AlphaFoldDB" id="A0A8K1FR39"/>
<accession>A0A8K1FR39</accession>
<proteinExistence type="inferred from homology"/>
<comment type="similarity">
    <text evidence="3">Belongs to the DSD1 family.</text>
</comment>
<gene>
    <name evidence="7" type="ORF">Poli38472_012329</name>
</gene>
<keyword evidence="4" id="KW-0663">Pyridoxal phosphate</keyword>
<comment type="cofactor">
    <cofactor evidence="1">
        <name>pyridoxal 5'-phosphate</name>
        <dbReference type="ChEBI" id="CHEBI:597326"/>
    </cofactor>
</comment>
<evidence type="ECO:0000256" key="1">
    <source>
        <dbReference type="ARBA" id="ARBA00001933"/>
    </source>
</evidence>
<name>A0A8K1FR39_PYTOL</name>
<dbReference type="CDD" id="cd06819">
    <property type="entry name" value="PLPDE_III_LS_D-TA"/>
    <property type="match status" value="1"/>
</dbReference>
<dbReference type="SUPFAM" id="SSF51419">
    <property type="entry name" value="PLP-binding barrel"/>
    <property type="match status" value="1"/>
</dbReference>
<evidence type="ECO:0000313" key="8">
    <source>
        <dbReference type="Proteomes" id="UP000794436"/>
    </source>
</evidence>
<dbReference type="Pfam" id="PF14031">
    <property type="entry name" value="D-ser_dehydrat"/>
    <property type="match status" value="1"/>
</dbReference>
<keyword evidence="5" id="KW-0456">Lyase</keyword>
<dbReference type="Proteomes" id="UP000794436">
    <property type="component" value="Unassembled WGS sequence"/>
</dbReference>
<dbReference type="InterPro" id="IPR026956">
    <property type="entry name" value="D-ser_dehydrat-like_dom"/>
</dbReference>